<reference evidence="1" key="1">
    <citation type="submission" date="2019-08" db="EMBL/GenBank/DDBJ databases">
        <authorList>
            <person name="Kucharzyk K."/>
            <person name="Murdoch R.W."/>
            <person name="Higgins S."/>
            <person name="Loffler F."/>
        </authorList>
    </citation>
    <scope>NUCLEOTIDE SEQUENCE</scope>
</reference>
<dbReference type="EMBL" id="VSSQ01016047">
    <property type="protein sequence ID" value="MPM57010.1"/>
    <property type="molecule type" value="Genomic_DNA"/>
</dbReference>
<protein>
    <recommendedName>
        <fullName evidence="2">NAD-specific glutamate dehydrogenase</fullName>
    </recommendedName>
</protein>
<comment type="caution">
    <text evidence="1">The sequence shown here is derived from an EMBL/GenBank/DDBJ whole genome shotgun (WGS) entry which is preliminary data.</text>
</comment>
<proteinExistence type="predicted"/>
<organism evidence="1">
    <name type="scientific">bioreactor metagenome</name>
    <dbReference type="NCBI Taxonomy" id="1076179"/>
    <lineage>
        <taxon>unclassified sequences</taxon>
        <taxon>metagenomes</taxon>
        <taxon>ecological metagenomes</taxon>
    </lineage>
</organism>
<accession>A0A645AV46</accession>
<dbReference type="AlphaFoldDB" id="A0A645AV46"/>
<sequence>MELADHFIVVAQGLIHQLAEAVGVFIQHLGALLEGQALRAVASVIGDVAGGLVAQKVNVDIFLIEVLQQIHHVAVIGDGAGSFFGHVLLRHGEGLVQARGLLTDPALGVAGHDAGHIDLGDDGDGAGNFCGLTLGAAHAAKTGGDEQAAGQILIVGNAQLQTARVEQGVERTVDNALRPDVHPAAGGHLAVVGDAQSGGAVKVLLVIKHADHQAVGDNAAGSALVGVEQSQRVTAHDHQRLLVGQHFQILLDETVLHPVLADLTGLAVGHQLVGVQGHVKVQVILDHHLEGLALDAAALVLVNGLAGQAALGTEAIAVDPAVFLQLLCKFLGHLGVVVGMDVPQGVADGQLLVGLGEMGFPAGSPANTLFKGGVLRQVVVQLYCHSLVNIENRHGRSS</sequence>
<name>A0A645AV46_9ZZZZ</name>
<gene>
    <name evidence="1" type="ORF">SDC9_103827</name>
</gene>
<evidence type="ECO:0008006" key="2">
    <source>
        <dbReference type="Google" id="ProtNLM"/>
    </source>
</evidence>
<evidence type="ECO:0000313" key="1">
    <source>
        <dbReference type="EMBL" id="MPM57010.1"/>
    </source>
</evidence>